<proteinExistence type="predicted"/>
<comment type="caution">
    <text evidence="1">The sequence shown here is derived from an EMBL/GenBank/DDBJ whole genome shotgun (WGS) entry which is preliminary data.</text>
</comment>
<accession>A0A813GLK3</accession>
<dbReference type="EMBL" id="CAJNNV010028192">
    <property type="protein sequence ID" value="CAE8623561.1"/>
    <property type="molecule type" value="Genomic_DNA"/>
</dbReference>
<evidence type="ECO:0000313" key="1">
    <source>
        <dbReference type="EMBL" id="CAE8623561.1"/>
    </source>
</evidence>
<dbReference type="InterPro" id="IPR036971">
    <property type="entry name" value="PDEase_catalytic_dom_sf"/>
</dbReference>
<feature type="non-terminal residue" evidence="1">
    <location>
        <position position="184"/>
    </location>
</feature>
<dbReference type="GO" id="GO:0004114">
    <property type="term" value="F:3',5'-cyclic-nucleotide phosphodiesterase activity"/>
    <property type="evidence" value="ECO:0007669"/>
    <property type="project" value="InterPro"/>
</dbReference>
<dbReference type="Proteomes" id="UP000654075">
    <property type="component" value="Unassembled WGS sequence"/>
</dbReference>
<name>A0A813GLK3_POLGL</name>
<keyword evidence="2" id="KW-1185">Reference proteome</keyword>
<protein>
    <submittedName>
        <fullName evidence="1">Uncharacterized protein</fullName>
    </submittedName>
</protein>
<feature type="non-terminal residue" evidence="1">
    <location>
        <position position="1"/>
    </location>
</feature>
<reference evidence="1" key="1">
    <citation type="submission" date="2021-02" db="EMBL/GenBank/DDBJ databases">
        <authorList>
            <person name="Dougan E. K."/>
            <person name="Rhodes N."/>
            <person name="Thang M."/>
            <person name="Chan C."/>
        </authorList>
    </citation>
    <scope>NUCLEOTIDE SEQUENCE</scope>
</reference>
<dbReference type="AlphaFoldDB" id="A0A813GLK3"/>
<sequence>IRCNAKPSQAKPSKDMTNSFHFMFLNCGLMDQGDVGHPGVNNVFHVNSRHELAITCPGGCEYVCAQACCSANSSTFPRYNDRSVLENFHAAELQRQMYESDVSRGVQGCCQSLQDLGNFRVKLGTEAFDPVNDSGDQQMVRHSCTALAAAQLIVAADLSATIAPACRLALGCDDHWCMTPSYVL</sequence>
<dbReference type="GO" id="GO:0007165">
    <property type="term" value="P:signal transduction"/>
    <property type="evidence" value="ECO:0007669"/>
    <property type="project" value="InterPro"/>
</dbReference>
<gene>
    <name evidence="1" type="ORF">PGLA1383_LOCUS40818</name>
</gene>
<dbReference type="SUPFAM" id="SSF109604">
    <property type="entry name" value="HD-domain/PDEase-like"/>
    <property type="match status" value="1"/>
</dbReference>
<organism evidence="1 2">
    <name type="scientific">Polarella glacialis</name>
    <name type="common">Dinoflagellate</name>
    <dbReference type="NCBI Taxonomy" id="89957"/>
    <lineage>
        <taxon>Eukaryota</taxon>
        <taxon>Sar</taxon>
        <taxon>Alveolata</taxon>
        <taxon>Dinophyceae</taxon>
        <taxon>Suessiales</taxon>
        <taxon>Suessiaceae</taxon>
        <taxon>Polarella</taxon>
    </lineage>
</organism>
<evidence type="ECO:0000313" key="2">
    <source>
        <dbReference type="Proteomes" id="UP000654075"/>
    </source>
</evidence>
<dbReference type="Gene3D" id="1.10.1300.10">
    <property type="entry name" value="3'5'-cyclic nucleotide phosphodiesterase, catalytic domain"/>
    <property type="match status" value="1"/>
</dbReference>